<organism evidence="11 12">
    <name type="scientific">Niallia endozanthoxylica</name>
    <dbReference type="NCBI Taxonomy" id="2036016"/>
    <lineage>
        <taxon>Bacteria</taxon>
        <taxon>Bacillati</taxon>
        <taxon>Bacillota</taxon>
        <taxon>Bacilli</taxon>
        <taxon>Bacillales</taxon>
        <taxon>Bacillaceae</taxon>
        <taxon>Niallia</taxon>
    </lineage>
</organism>
<dbReference type="PANTHER" id="PTHR11705">
    <property type="entry name" value="PROTEASE FAMILY M14 CARBOXYPEPTIDASE A,B"/>
    <property type="match status" value="1"/>
</dbReference>
<dbReference type="CDD" id="cd00118">
    <property type="entry name" value="LysM"/>
    <property type="match status" value="2"/>
</dbReference>
<keyword evidence="7" id="KW-0482">Metalloprotease</keyword>
<dbReference type="GO" id="GO:0005615">
    <property type="term" value="C:extracellular space"/>
    <property type="evidence" value="ECO:0007669"/>
    <property type="project" value="TreeGrafter"/>
</dbReference>
<reference evidence="11 12" key="1">
    <citation type="submission" date="2019-09" db="EMBL/GenBank/DDBJ databases">
        <title>Whole genome sequences of isolates from the Mars Exploration Rovers.</title>
        <authorList>
            <person name="Seuylemezian A."/>
            <person name="Vaishampayan P."/>
        </authorList>
    </citation>
    <scope>NUCLEOTIDE SEQUENCE [LARGE SCALE GENOMIC DNA]</scope>
    <source>
        <strain evidence="11 12">MER_TA_151</strain>
    </source>
</reference>
<dbReference type="Gene3D" id="3.40.630.10">
    <property type="entry name" value="Zn peptidases"/>
    <property type="match status" value="1"/>
</dbReference>
<feature type="domain" description="LysM" evidence="9">
    <location>
        <begin position="51"/>
        <end position="95"/>
    </location>
</feature>
<evidence type="ECO:0000256" key="3">
    <source>
        <dbReference type="ARBA" id="ARBA00022670"/>
    </source>
</evidence>
<evidence type="ECO:0000256" key="1">
    <source>
        <dbReference type="ARBA" id="ARBA00001947"/>
    </source>
</evidence>
<keyword evidence="6" id="KW-0862">Zinc</keyword>
<dbReference type="InterPro" id="IPR034274">
    <property type="entry name" value="ENP1_M14_CPD"/>
</dbReference>
<feature type="active site" description="Proton donor/acceptor" evidence="8">
    <location>
        <position position="365"/>
    </location>
</feature>
<evidence type="ECO:0000256" key="4">
    <source>
        <dbReference type="ARBA" id="ARBA00022723"/>
    </source>
</evidence>
<evidence type="ECO:0000256" key="6">
    <source>
        <dbReference type="ARBA" id="ARBA00022833"/>
    </source>
</evidence>
<keyword evidence="5" id="KW-0378">Hydrolase</keyword>
<sequence>MKVNIRSGDTLWYYSRLFMIPLPLIIDSNPGLNGSYLQIGQEIQIPGFTSQAYTVKRGDSFWRLATARNISIDALMLLNQNINPSSLQIGQTIYLPARAIAPFMRRDVTYNSALLARDIQTLKNQFPFIQVRTIGRSVEGKPIQEIRLGKGTKRVHFNGSFHANEWITTPILMALLNTFLLSLTNSQPIRGLVTNPLYQSVDLSIVPMVNPDGVDLVLNGPPPALREELIAMNKGSTDFRDWKANIRGVDLNNQFPANWEIEKERKEPKAPAPRDYPGDAPLTEPEARVMAALARNNPFDRLLAFHTQGKEFYWGYEGLEPPESSILAAEFERVSGYEAVRSIDSHAGYKDWFIQEFRKPGFTVELGYGVNPLPLTQFNEIYEEVLGIFLSSLYI</sequence>
<name>A0A5J5HXB6_9BACI</name>
<dbReference type="SUPFAM" id="SSF54106">
    <property type="entry name" value="LysM domain"/>
    <property type="match status" value="1"/>
</dbReference>
<dbReference type="RefSeq" id="WP_150439937.1">
    <property type="nucleotide sequence ID" value="NZ_VYKL01000015.1"/>
</dbReference>
<keyword evidence="12" id="KW-1185">Reference proteome</keyword>
<dbReference type="PRINTS" id="PR00765">
    <property type="entry name" value="CRBOXYPTASEA"/>
</dbReference>
<dbReference type="PROSITE" id="PS00132">
    <property type="entry name" value="CARBOXYPEPT_ZN_1"/>
    <property type="match status" value="1"/>
</dbReference>
<keyword evidence="3" id="KW-0645">Protease</keyword>
<comment type="cofactor">
    <cofactor evidence="1">
        <name>Zn(2+)</name>
        <dbReference type="ChEBI" id="CHEBI:29105"/>
    </cofactor>
</comment>
<dbReference type="Pfam" id="PF00246">
    <property type="entry name" value="Peptidase_M14"/>
    <property type="match status" value="1"/>
</dbReference>
<protein>
    <submittedName>
        <fullName evidence="11">LysM peptidoglycan-binding domain-containing protein</fullName>
    </submittedName>
</protein>
<dbReference type="PROSITE" id="PS52035">
    <property type="entry name" value="PEPTIDASE_M14"/>
    <property type="match status" value="1"/>
</dbReference>
<dbReference type="InterPro" id="IPR057246">
    <property type="entry name" value="CARBOXYPEPT_ZN_1"/>
</dbReference>
<dbReference type="SMART" id="SM00257">
    <property type="entry name" value="LysM"/>
    <property type="match status" value="2"/>
</dbReference>
<evidence type="ECO:0000313" key="11">
    <source>
        <dbReference type="EMBL" id="KAA9026288.1"/>
    </source>
</evidence>
<feature type="domain" description="LysM" evidence="9">
    <location>
        <begin position="1"/>
        <end position="45"/>
    </location>
</feature>
<gene>
    <name evidence="11" type="ORF">F4V44_10495</name>
</gene>
<dbReference type="GO" id="GO:0006508">
    <property type="term" value="P:proteolysis"/>
    <property type="evidence" value="ECO:0007669"/>
    <property type="project" value="UniProtKB-KW"/>
</dbReference>
<keyword evidence="4" id="KW-0479">Metal-binding</keyword>
<evidence type="ECO:0000259" key="10">
    <source>
        <dbReference type="PROSITE" id="PS52035"/>
    </source>
</evidence>
<dbReference type="InterPro" id="IPR000834">
    <property type="entry name" value="Peptidase_M14"/>
</dbReference>
<dbReference type="Proteomes" id="UP000326671">
    <property type="component" value="Unassembled WGS sequence"/>
</dbReference>
<proteinExistence type="inferred from homology"/>
<evidence type="ECO:0000256" key="7">
    <source>
        <dbReference type="ARBA" id="ARBA00023049"/>
    </source>
</evidence>
<evidence type="ECO:0000259" key="9">
    <source>
        <dbReference type="PROSITE" id="PS51782"/>
    </source>
</evidence>
<dbReference type="PROSITE" id="PS51782">
    <property type="entry name" value="LYSM"/>
    <property type="match status" value="2"/>
</dbReference>
<dbReference type="GO" id="GO:0004181">
    <property type="term" value="F:metallocarboxypeptidase activity"/>
    <property type="evidence" value="ECO:0007669"/>
    <property type="project" value="InterPro"/>
</dbReference>
<dbReference type="PANTHER" id="PTHR11705:SF143">
    <property type="entry name" value="SLL0236 PROTEIN"/>
    <property type="match status" value="1"/>
</dbReference>
<dbReference type="GO" id="GO:0008270">
    <property type="term" value="F:zinc ion binding"/>
    <property type="evidence" value="ECO:0007669"/>
    <property type="project" value="InterPro"/>
</dbReference>
<dbReference type="SMART" id="SM00631">
    <property type="entry name" value="Zn_pept"/>
    <property type="match status" value="1"/>
</dbReference>
<accession>A0A5J5HXB6</accession>
<evidence type="ECO:0000256" key="5">
    <source>
        <dbReference type="ARBA" id="ARBA00022801"/>
    </source>
</evidence>
<dbReference type="Pfam" id="PF01476">
    <property type="entry name" value="LysM"/>
    <property type="match status" value="2"/>
</dbReference>
<dbReference type="InterPro" id="IPR036779">
    <property type="entry name" value="LysM_dom_sf"/>
</dbReference>
<comment type="caution">
    <text evidence="11">The sequence shown here is derived from an EMBL/GenBank/DDBJ whole genome shotgun (WGS) entry which is preliminary data.</text>
</comment>
<dbReference type="SUPFAM" id="SSF53187">
    <property type="entry name" value="Zn-dependent exopeptidases"/>
    <property type="match status" value="1"/>
</dbReference>
<dbReference type="EMBL" id="VYKL01000015">
    <property type="protein sequence ID" value="KAA9026288.1"/>
    <property type="molecule type" value="Genomic_DNA"/>
</dbReference>
<feature type="domain" description="Peptidase M14" evidence="10">
    <location>
        <begin position="106"/>
        <end position="393"/>
    </location>
</feature>
<dbReference type="Gene3D" id="3.10.350.10">
    <property type="entry name" value="LysM domain"/>
    <property type="match status" value="2"/>
</dbReference>
<evidence type="ECO:0000256" key="8">
    <source>
        <dbReference type="PROSITE-ProRule" id="PRU01379"/>
    </source>
</evidence>
<evidence type="ECO:0000313" key="12">
    <source>
        <dbReference type="Proteomes" id="UP000326671"/>
    </source>
</evidence>
<dbReference type="OrthoDB" id="9802862at2"/>
<dbReference type="InterPro" id="IPR018392">
    <property type="entry name" value="LysM"/>
</dbReference>
<dbReference type="AlphaFoldDB" id="A0A5J5HXB6"/>
<comment type="similarity">
    <text evidence="2 8">Belongs to the peptidase M14 family.</text>
</comment>
<evidence type="ECO:0000256" key="2">
    <source>
        <dbReference type="ARBA" id="ARBA00005988"/>
    </source>
</evidence>
<dbReference type="CDD" id="cd06229">
    <property type="entry name" value="M14_Endopeptidase_I"/>
    <property type="match status" value="1"/>
</dbReference>